<gene>
    <name evidence="7" type="ORF">D187_000418</name>
</gene>
<dbReference type="SUPFAM" id="SSF51735">
    <property type="entry name" value="NAD(P)-binding Rossmann-fold domains"/>
    <property type="match status" value="1"/>
</dbReference>
<dbReference type="AlphaFoldDB" id="S9R7G7"/>
<keyword evidence="3" id="KW-0520">NAD</keyword>
<dbReference type="InterPro" id="IPR006139">
    <property type="entry name" value="D-isomer_2_OHA_DH_cat_dom"/>
</dbReference>
<sequence>MKIALLDDYQRVARDFADWTRLPADSELVVFDHHIAEREVLLETLQRFEVIVLMRERTPFPAEVIERLPNLRLLITTGNRNASIDLAACRARGITVSGTGAVGTSTAELTWGLILALIKRIPLEDRALRAGRWQTGLTTSLTGKRLGLLGLGKLGTQVARVGQAFGMEVVAWSQNLTDTRAAEVGARRVEKRELFATSDIVSLHLVLGERTRGIVGAEEFNAMKPEACFINTARAGLVDEAALVEVLRERRIAGAGLDVFSIEPLPANHPLLALDHVVLTPHLGYVTRENYTVFYRDALEDILSWKAGKPVRRLA</sequence>
<feature type="domain" description="D-isomer specific 2-hydroxyacid dehydrogenase catalytic" evidence="5">
    <location>
        <begin position="27"/>
        <end position="312"/>
    </location>
</feature>
<protein>
    <submittedName>
        <fullName evidence="7">D-3-phosphoglycerate dehydrogenase</fullName>
    </submittedName>
</protein>
<dbReference type="PANTHER" id="PTHR42789:SF1">
    <property type="entry name" value="D-ISOMER SPECIFIC 2-HYDROXYACID DEHYDROGENASE FAMILY PROTEIN (AFU_ORTHOLOGUE AFUA_6G10090)"/>
    <property type="match status" value="1"/>
</dbReference>
<evidence type="ECO:0000256" key="3">
    <source>
        <dbReference type="ARBA" id="ARBA00023027"/>
    </source>
</evidence>
<proteinExistence type="inferred from homology"/>
<organism evidence="7 8">
    <name type="scientific">Cystobacter fuscus (strain ATCC 25194 / DSM 2262 / NBRC 100088 / M29)</name>
    <dbReference type="NCBI Taxonomy" id="1242864"/>
    <lineage>
        <taxon>Bacteria</taxon>
        <taxon>Pseudomonadati</taxon>
        <taxon>Myxococcota</taxon>
        <taxon>Myxococcia</taxon>
        <taxon>Myxococcales</taxon>
        <taxon>Cystobacterineae</taxon>
        <taxon>Archangiaceae</taxon>
        <taxon>Cystobacter</taxon>
    </lineage>
</organism>
<dbReference type="InterPro" id="IPR036291">
    <property type="entry name" value="NAD(P)-bd_dom_sf"/>
</dbReference>
<evidence type="ECO:0000256" key="4">
    <source>
        <dbReference type="RuleBase" id="RU003719"/>
    </source>
</evidence>
<feature type="domain" description="D-isomer specific 2-hydroxyacid dehydrogenase NAD-binding" evidence="6">
    <location>
        <begin position="112"/>
        <end position="284"/>
    </location>
</feature>
<dbReference type="CDD" id="cd12169">
    <property type="entry name" value="PGDH_like_1"/>
    <property type="match status" value="1"/>
</dbReference>
<name>S9R7G7_CYSF2</name>
<evidence type="ECO:0000313" key="7">
    <source>
        <dbReference type="EMBL" id="EPX64993.1"/>
    </source>
</evidence>
<dbReference type="RefSeq" id="WP_002623214.1">
    <property type="nucleotide sequence ID" value="NZ_ANAH02000001.1"/>
</dbReference>
<dbReference type="InterPro" id="IPR050857">
    <property type="entry name" value="D-2-hydroxyacid_DH"/>
</dbReference>
<dbReference type="Proteomes" id="UP000011682">
    <property type="component" value="Unassembled WGS sequence"/>
</dbReference>
<comment type="similarity">
    <text evidence="1 4">Belongs to the D-isomer specific 2-hydroxyacid dehydrogenase family.</text>
</comment>
<dbReference type="FunFam" id="3.40.50.720:FF:000203">
    <property type="entry name" value="D-3-phosphoglycerate dehydrogenase (SerA)"/>
    <property type="match status" value="1"/>
</dbReference>
<dbReference type="eggNOG" id="COG1052">
    <property type="taxonomic scope" value="Bacteria"/>
</dbReference>
<dbReference type="InterPro" id="IPR006140">
    <property type="entry name" value="D-isomer_DH_NAD-bd"/>
</dbReference>
<dbReference type="PANTHER" id="PTHR42789">
    <property type="entry name" value="D-ISOMER SPECIFIC 2-HYDROXYACID DEHYDROGENASE FAMILY PROTEIN (AFU_ORTHOLOGUE AFUA_6G10090)"/>
    <property type="match status" value="1"/>
</dbReference>
<keyword evidence="2 4" id="KW-0560">Oxidoreductase</keyword>
<dbReference type="SUPFAM" id="SSF52283">
    <property type="entry name" value="Formate/glycerate dehydrogenase catalytic domain-like"/>
    <property type="match status" value="1"/>
</dbReference>
<comment type="caution">
    <text evidence="7">The sequence shown here is derived from an EMBL/GenBank/DDBJ whole genome shotgun (WGS) entry which is preliminary data.</text>
</comment>
<dbReference type="GO" id="GO:0051287">
    <property type="term" value="F:NAD binding"/>
    <property type="evidence" value="ECO:0007669"/>
    <property type="project" value="InterPro"/>
</dbReference>
<dbReference type="Gene3D" id="3.40.50.720">
    <property type="entry name" value="NAD(P)-binding Rossmann-like Domain"/>
    <property type="match status" value="2"/>
</dbReference>
<dbReference type="GO" id="GO:0016616">
    <property type="term" value="F:oxidoreductase activity, acting on the CH-OH group of donors, NAD or NADP as acceptor"/>
    <property type="evidence" value="ECO:0007669"/>
    <property type="project" value="InterPro"/>
</dbReference>
<evidence type="ECO:0000313" key="8">
    <source>
        <dbReference type="Proteomes" id="UP000011682"/>
    </source>
</evidence>
<keyword evidence="8" id="KW-1185">Reference proteome</keyword>
<dbReference type="OrthoDB" id="9793626at2"/>
<accession>S9R7G7</accession>
<evidence type="ECO:0000259" key="5">
    <source>
        <dbReference type="Pfam" id="PF00389"/>
    </source>
</evidence>
<dbReference type="Pfam" id="PF02826">
    <property type="entry name" value="2-Hacid_dh_C"/>
    <property type="match status" value="1"/>
</dbReference>
<dbReference type="Pfam" id="PF00389">
    <property type="entry name" value="2-Hacid_dh"/>
    <property type="match status" value="1"/>
</dbReference>
<evidence type="ECO:0000256" key="1">
    <source>
        <dbReference type="ARBA" id="ARBA00005854"/>
    </source>
</evidence>
<evidence type="ECO:0000256" key="2">
    <source>
        <dbReference type="ARBA" id="ARBA00023002"/>
    </source>
</evidence>
<reference evidence="7" key="1">
    <citation type="submission" date="2013-05" db="EMBL/GenBank/DDBJ databases">
        <title>Genome assembly of Cystobacter fuscus DSM 2262.</title>
        <authorList>
            <person name="Sharma G."/>
            <person name="Khatri I."/>
            <person name="Kaur C."/>
            <person name="Mayilraj S."/>
            <person name="Subramanian S."/>
        </authorList>
    </citation>
    <scope>NUCLEOTIDE SEQUENCE [LARGE SCALE GENOMIC DNA]</scope>
    <source>
        <strain evidence="7">DSM 2262</strain>
    </source>
</reference>
<dbReference type="EMBL" id="ANAH02000001">
    <property type="protein sequence ID" value="EPX64993.1"/>
    <property type="molecule type" value="Genomic_DNA"/>
</dbReference>
<evidence type="ECO:0000259" key="6">
    <source>
        <dbReference type="Pfam" id="PF02826"/>
    </source>
</evidence>